<dbReference type="Proteomes" id="UP000324897">
    <property type="component" value="Chromosome 4"/>
</dbReference>
<evidence type="ECO:0000313" key="2">
    <source>
        <dbReference type="Proteomes" id="UP000324897"/>
    </source>
</evidence>
<keyword evidence="2" id="KW-1185">Reference proteome</keyword>
<name>A0A5J9VMC6_9POAL</name>
<feature type="non-terminal residue" evidence="1">
    <location>
        <position position="1"/>
    </location>
</feature>
<dbReference type="AlphaFoldDB" id="A0A5J9VMC6"/>
<comment type="caution">
    <text evidence="1">The sequence shown here is derived from an EMBL/GenBank/DDBJ whole genome shotgun (WGS) entry which is preliminary data.</text>
</comment>
<evidence type="ECO:0000313" key="1">
    <source>
        <dbReference type="EMBL" id="TVU37562.1"/>
    </source>
</evidence>
<gene>
    <name evidence="1" type="ORF">EJB05_10884</name>
</gene>
<reference evidence="1 2" key="1">
    <citation type="journal article" date="2019" name="Sci. Rep.">
        <title>A high-quality genome of Eragrostis curvula grass provides insights into Poaceae evolution and supports new strategies to enhance forage quality.</title>
        <authorList>
            <person name="Carballo J."/>
            <person name="Santos B.A.C.M."/>
            <person name="Zappacosta D."/>
            <person name="Garbus I."/>
            <person name="Selva J.P."/>
            <person name="Gallo C.A."/>
            <person name="Diaz A."/>
            <person name="Albertini E."/>
            <person name="Caccamo M."/>
            <person name="Echenique V."/>
        </authorList>
    </citation>
    <scope>NUCLEOTIDE SEQUENCE [LARGE SCALE GENOMIC DNA]</scope>
    <source>
        <strain evidence="2">cv. Victoria</strain>
        <tissue evidence="1">Leaf</tissue>
    </source>
</reference>
<organism evidence="1 2">
    <name type="scientific">Eragrostis curvula</name>
    <name type="common">weeping love grass</name>
    <dbReference type="NCBI Taxonomy" id="38414"/>
    <lineage>
        <taxon>Eukaryota</taxon>
        <taxon>Viridiplantae</taxon>
        <taxon>Streptophyta</taxon>
        <taxon>Embryophyta</taxon>
        <taxon>Tracheophyta</taxon>
        <taxon>Spermatophyta</taxon>
        <taxon>Magnoliopsida</taxon>
        <taxon>Liliopsida</taxon>
        <taxon>Poales</taxon>
        <taxon>Poaceae</taxon>
        <taxon>PACMAD clade</taxon>
        <taxon>Chloridoideae</taxon>
        <taxon>Eragrostideae</taxon>
        <taxon>Eragrostidinae</taxon>
        <taxon>Eragrostis</taxon>
    </lineage>
</organism>
<accession>A0A5J9VMC6</accession>
<sequence length="96" mass="10576">LCSLEISGNNRSRRRDDPWWRGGAPRARCRLAEMTEAGGVLDLFQPSSPCEFHEQARGLLELRFLYAACVAVSWGGSGAGFVGPRLNYTVLVMCKS</sequence>
<protein>
    <submittedName>
        <fullName evidence="1">Uncharacterized protein</fullName>
    </submittedName>
</protein>
<proteinExistence type="predicted"/>
<dbReference type="EMBL" id="RWGY01000007">
    <property type="protein sequence ID" value="TVU37562.1"/>
    <property type="molecule type" value="Genomic_DNA"/>
</dbReference>